<dbReference type="InterPro" id="IPR014729">
    <property type="entry name" value="Rossmann-like_a/b/a_fold"/>
</dbReference>
<sequence length="463" mass="51769">MSTLSAEVLLDQLLQQGLQQGSEQQQTLQAEHQVVLALSGGLDSMVLLDLLAKARQLCGFNLQAVYINHGLSANAAAWAEFCQQQCAQRQVEFTAVSLNLEGRHNLEARARQARYAALSNFIQSDKHVLLTAHHADDQIETLLLALKRGAGPAGLSGIAATKTFAAGQILRPLLAFSQAQLQQYATEQQLNWVDDESNADTQYERNFIRHQVAPLLRERWPHFAKTASRSMQIVANMQQLADHYTEQFYANVVLDDCLQLAALAQYVPLQQDLLIRRWLAASGLNPSVQWLDTLYQTVIQARVDSSPMLMLEGYKIRRFADKLYKVAPVTIAKPNYQLAWQGESQLLLPDDLGQLHFMASAAETEQVTATLMAPSEALPLVDANASIVFGKLSLSFKPATASQHKPLKQWFKLWQVPPWQRLRVPLLLNQQQQLIAVVGYASAIPTQQAKYWLRWSPTAAEQK</sequence>
<comment type="domain">
    <text evidence="8">The N-terminal region contains the highly conserved SGGXDS motif, predicted to be a P-loop motif involved in ATP binding.</text>
</comment>
<dbReference type="GO" id="GO:0006400">
    <property type="term" value="P:tRNA modification"/>
    <property type="evidence" value="ECO:0007669"/>
    <property type="project" value="UniProtKB-UniRule"/>
</dbReference>
<dbReference type="NCBIfam" id="TIGR02432">
    <property type="entry name" value="lysidine_TilS_N"/>
    <property type="match status" value="1"/>
</dbReference>
<comment type="similarity">
    <text evidence="8">Belongs to the tRNA(Ile)-lysidine synthase family.</text>
</comment>
<keyword evidence="5 8" id="KW-0547">Nucleotide-binding</keyword>
<feature type="domain" description="Lysidine-tRNA(Ile) synthetase C-terminal" evidence="9">
    <location>
        <begin position="385"/>
        <end position="455"/>
    </location>
</feature>
<dbReference type="OrthoDB" id="9807403at2"/>
<keyword evidence="2 8" id="KW-0963">Cytoplasm</keyword>
<dbReference type="InterPro" id="IPR012094">
    <property type="entry name" value="tRNA_Ile_lys_synt"/>
</dbReference>
<dbReference type="InterPro" id="IPR012795">
    <property type="entry name" value="tRNA_Ile_lys_synt_N"/>
</dbReference>
<keyword evidence="3 8" id="KW-0436">Ligase</keyword>
<evidence type="ECO:0000256" key="6">
    <source>
        <dbReference type="ARBA" id="ARBA00022840"/>
    </source>
</evidence>
<dbReference type="InterPro" id="IPR012796">
    <property type="entry name" value="Lysidine-tRNA-synth_C"/>
</dbReference>
<dbReference type="CDD" id="cd01992">
    <property type="entry name" value="TilS_N"/>
    <property type="match status" value="1"/>
</dbReference>
<dbReference type="EC" id="6.3.4.19" evidence="8"/>
<dbReference type="RefSeq" id="WP_070050115.1">
    <property type="nucleotide sequence ID" value="NZ_CBCSDO010000002.1"/>
</dbReference>
<dbReference type="Pfam" id="PF11734">
    <property type="entry name" value="TilS_C"/>
    <property type="match status" value="1"/>
</dbReference>
<comment type="caution">
    <text evidence="10">The sequence shown here is derived from an EMBL/GenBank/DDBJ whole genome shotgun (WGS) entry which is preliminary data.</text>
</comment>
<dbReference type="NCBIfam" id="TIGR02433">
    <property type="entry name" value="lysidine_TilS_C"/>
    <property type="match status" value="1"/>
</dbReference>
<evidence type="ECO:0000256" key="4">
    <source>
        <dbReference type="ARBA" id="ARBA00022694"/>
    </source>
</evidence>
<evidence type="ECO:0000256" key="3">
    <source>
        <dbReference type="ARBA" id="ARBA00022598"/>
    </source>
</evidence>
<dbReference type="EMBL" id="MKEK01000001">
    <property type="protein sequence ID" value="OEY70561.1"/>
    <property type="molecule type" value="Genomic_DNA"/>
</dbReference>
<evidence type="ECO:0000313" key="10">
    <source>
        <dbReference type="EMBL" id="OEY70561.1"/>
    </source>
</evidence>
<dbReference type="Pfam" id="PF09179">
    <property type="entry name" value="TilS"/>
    <property type="match status" value="1"/>
</dbReference>
<evidence type="ECO:0000313" key="11">
    <source>
        <dbReference type="Proteomes" id="UP000242258"/>
    </source>
</evidence>
<gene>
    <name evidence="8" type="primary">tilS</name>
    <name evidence="10" type="ORF">BI198_14060</name>
</gene>
<organism evidence="10 11">
    <name type="scientific">Rheinheimera salexigens</name>
    <dbReference type="NCBI Taxonomy" id="1628148"/>
    <lineage>
        <taxon>Bacteria</taxon>
        <taxon>Pseudomonadati</taxon>
        <taxon>Pseudomonadota</taxon>
        <taxon>Gammaproteobacteria</taxon>
        <taxon>Chromatiales</taxon>
        <taxon>Chromatiaceae</taxon>
        <taxon>Rheinheimera</taxon>
    </lineage>
</organism>
<dbReference type="SUPFAM" id="SSF82829">
    <property type="entry name" value="MesJ substrate recognition domain-like"/>
    <property type="match status" value="1"/>
</dbReference>
<accession>A0A1E7Q8Z2</accession>
<dbReference type="InterPro" id="IPR011063">
    <property type="entry name" value="TilS/TtcA_N"/>
</dbReference>
<keyword evidence="6 8" id="KW-0067">ATP-binding</keyword>
<keyword evidence="11" id="KW-1185">Reference proteome</keyword>
<comment type="catalytic activity">
    <reaction evidence="7 8">
        <text>cytidine(34) in tRNA(Ile2) + L-lysine + ATP = lysidine(34) in tRNA(Ile2) + AMP + diphosphate + H(+)</text>
        <dbReference type="Rhea" id="RHEA:43744"/>
        <dbReference type="Rhea" id="RHEA-COMP:10625"/>
        <dbReference type="Rhea" id="RHEA-COMP:10670"/>
        <dbReference type="ChEBI" id="CHEBI:15378"/>
        <dbReference type="ChEBI" id="CHEBI:30616"/>
        <dbReference type="ChEBI" id="CHEBI:32551"/>
        <dbReference type="ChEBI" id="CHEBI:33019"/>
        <dbReference type="ChEBI" id="CHEBI:82748"/>
        <dbReference type="ChEBI" id="CHEBI:83665"/>
        <dbReference type="ChEBI" id="CHEBI:456215"/>
        <dbReference type="EC" id="6.3.4.19"/>
    </reaction>
</comment>
<dbReference type="SUPFAM" id="SSF52402">
    <property type="entry name" value="Adenine nucleotide alpha hydrolases-like"/>
    <property type="match status" value="1"/>
</dbReference>
<dbReference type="AlphaFoldDB" id="A0A1E7Q8Z2"/>
<dbReference type="Gene3D" id="1.20.59.20">
    <property type="match status" value="1"/>
</dbReference>
<reference evidence="11" key="1">
    <citation type="submission" date="2016-09" db="EMBL/GenBank/DDBJ databases">
        <authorList>
            <person name="Wan X."/>
            <person name="Hou S."/>
        </authorList>
    </citation>
    <scope>NUCLEOTIDE SEQUENCE [LARGE SCALE GENOMIC DNA]</scope>
    <source>
        <strain evidence="11">KH87</strain>
    </source>
</reference>
<evidence type="ECO:0000256" key="1">
    <source>
        <dbReference type="ARBA" id="ARBA00004496"/>
    </source>
</evidence>
<dbReference type="PANTHER" id="PTHR43033">
    <property type="entry name" value="TRNA(ILE)-LYSIDINE SYNTHASE-RELATED"/>
    <property type="match status" value="1"/>
</dbReference>
<dbReference type="Gene3D" id="3.40.50.620">
    <property type="entry name" value="HUPs"/>
    <property type="match status" value="1"/>
</dbReference>
<dbReference type="Proteomes" id="UP000242258">
    <property type="component" value="Unassembled WGS sequence"/>
</dbReference>
<dbReference type="GO" id="GO:0005524">
    <property type="term" value="F:ATP binding"/>
    <property type="evidence" value="ECO:0007669"/>
    <property type="project" value="UniProtKB-UniRule"/>
</dbReference>
<proteinExistence type="inferred from homology"/>
<protein>
    <recommendedName>
        <fullName evidence="8">tRNA(Ile)-lysidine synthase</fullName>
        <ecNumber evidence="8">6.3.4.19</ecNumber>
    </recommendedName>
    <alternativeName>
        <fullName evidence="8">tRNA(Ile)-2-lysyl-cytidine synthase</fullName>
    </alternativeName>
    <alternativeName>
        <fullName evidence="8">tRNA(Ile)-lysidine synthetase</fullName>
    </alternativeName>
</protein>
<dbReference type="GO" id="GO:0032267">
    <property type="term" value="F:tRNA(Ile)-lysidine synthase activity"/>
    <property type="evidence" value="ECO:0007669"/>
    <property type="project" value="UniProtKB-EC"/>
</dbReference>
<dbReference type="PANTHER" id="PTHR43033:SF1">
    <property type="entry name" value="TRNA(ILE)-LYSIDINE SYNTHASE-RELATED"/>
    <property type="match status" value="1"/>
</dbReference>
<evidence type="ECO:0000259" key="9">
    <source>
        <dbReference type="SMART" id="SM00977"/>
    </source>
</evidence>
<feature type="binding site" evidence="8">
    <location>
        <begin position="39"/>
        <end position="44"/>
    </location>
    <ligand>
        <name>ATP</name>
        <dbReference type="ChEBI" id="CHEBI:30616"/>
    </ligand>
</feature>
<comment type="subcellular location">
    <subcellularLocation>
        <location evidence="1 8">Cytoplasm</location>
    </subcellularLocation>
</comment>
<evidence type="ECO:0000256" key="2">
    <source>
        <dbReference type="ARBA" id="ARBA00022490"/>
    </source>
</evidence>
<evidence type="ECO:0000256" key="8">
    <source>
        <dbReference type="HAMAP-Rule" id="MF_01161"/>
    </source>
</evidence>
<dbReference type="SUPFAM" id="SSF56037">
    <property type="entry name" value="PheT/TilS domain"/>
    <property type="match status" value="1"/>
</dbReference>
<dbReference type="SMART" id="SM00977">
    <property type="entry name" value="TilS_C"/>
    <property type="match status" value="1"/>
</dbReference>
<comment type="function">
    <text evidence="8">Ligates lysine onto the cytidine present at position 34 of the AUA codon-specific tRNA(Ile) that contains the anticodon CAU, in an ATP-dependent manner. Cytidine is converted to lysidine, thus changing the amino acid specificity of the tRNA from methionine to isoleucine.</text>
</comment>
<dbReference type="HAMAP" id="MF_01161">
    <property type="entry name" value="tRNA_Ile_lys_synt"/>
    <property type="match status" value="1"/>
</dbReference>
<evidence type="ECO:0000256" key="5">
    <source>
        <dbReference type="ARBA" id="ARBA00022741"/>
    </source>
</evidence>
<dbReference type="GO" id="GO:0005737">
    <property type="term" value="C:cytoplasm"/>
    <property type="evidence" value="ECO:0007669"/>
    <property type="project" value="UniProtKB-SubCell"/>
</dbReference>
<evidence type="ECO:0000256" key="7">
    <source>
        <dbReference type="ARBA" id="ARBA00048539"/>
    </source>
</evidence>
<dbReference type="STRING" id="1628148.BI198_14060"/>
<dbReference type="Pfam" id="PF01171">
    <property type="entry name" value="ATP_bind_3"/>
    <property type="match status" value="1"/>
</dbReference>
<name>A0A1E7Q8Z2_9GAMM</name>
<keyword evidence="4 8" id="KW-0819">tRNA processing</keyword>
<dbReference type="InterPro" id="IPR015262">
    <property type="entry name" value="tRNA_Ile_lys_synt_subst-bd"/>
</dbReference>